<dbReference type="GeneID" id="93825827"/>
<proteinExistence type="inferred from homology"/>
<sequence>MTNELMFQAFEWYLPDDHNHWKRLREAIPDFQKMGISKIWLPPAFKGTGSNDVGYGIYDLFDLGEFDQNGTVPTKYGSKEDYLALTAALNEAGIMPIADIVLNHKANADQKETFHVLKMNPDNRQEPISEPYEIEGWTGFTFPGRQGKYNDFTWHWYHFTGLDYDARHNETGIFLITGDNKGWANQESVDNEKGNFDYLMFNDIDFKHPEVQEHLKVWAKWFLDTTAVKGFRLDAIKHIDANFMNNFIRYVRDHFAEDLFVFGEYWKDDSDATHHYLDEVDMQFNLVDVALHMNFYEASHSGNAFDMTKIFESSLMQSHPDFAITFVDNHDTQSGQALQTRVEDWFKPLAYGLILLRQEGMPCLFYGDYYGIEGDFGQMSFKDILEKLTYLRQKTVYGKQVDYFDHANCIGWTQLGNDDSDTCLAVVMTNGDRGWKHMEVGQLYVGQTFVDYLGHCPDEIMINEDGWADFKVEPGSISAWVPKSFLALA</sequence>
<reference evidence="7 8" key="1">
    <citation type="submission" date="2019-11" db="EMBL/GenBank/DDBJ databases">
        <title>Streptococcus uberis isolated from clinical mastitis cases on a southeastern Queensland dairy.</title>
        <authorList>
            <person name="Workentine M.L."/>
            <person name="Price R."/>
            <person name="Olchowy T."/>
        </authorList>
    </citation>
    <scope>NUCLEOTIDE SEQUENCE [LARGE SCALE GENOMIC DNA]</scope>
    <source>
        <strain evidence="7 8">OLC4459-A17</strain>
    </source>
</reference>
<gene>
    <name evidence="7" type="ORF">GKS16_05655</name>
</gene>
<dbReference type="SUPFAM" id="SSF51011">
    <property type="entry name" value="Glycosyl hydrolase domain"/>
    <property type="match status" value="1"/>
</dbReference>
<dbReference type="PIRSF" id="PIRSF001021">
    <property type="entry name" value="Alph-amls_thrmst"/>
    <property type="match status" value="1"/>
</dbReference>
<evidence type="ECO:0000313" key="7">
    <source>
        <dbReference type="EMBL" id="MTD01756.1"/>
    </source>
</evidence>
<evidence type="ECO:0000256" key="3">
    <source>
        <dbReference type="ARBA" id="ARBA00022723"/>
    </source>
</evidence>
<keyword evidence="3" id="KW-0479">Metal-binding</keyword>
<evidence type="ECO:0000256" key="5">
    <source>
        <dbReference type="ARBA" id="ARBA00023277"/>
    </source>
</evidence>
<dbReference type="Gene3D" id="3.20.20.80">
    <property type="entry name" value="Glycosidases"/>
    <property type="match status" value="1"/>
</dbReference>
<dbReference type="NCBIfam" id="NF006968">
    <property type="entry name" value="PRK09441.1-1"/>
    <property type="match status" value="1"/>
</dbReference>
<dbReference type="GO" id="GO:0005975">
    <property type="term" value="P:carbohydrate metabolic process"/>
    <property type="evidence" value="ECO:0007669"/>
    <property type="project" value="InterPro"/>
</dbReference>
<dbReference type="Pfam" id="PF09154">
    <property type="entry name" value="Alpha-amy_C_pro"/>
    <property type="match status" value="1"/>
</dbReference>
<protein>
    <submittedName>
        <fullName evidence="7">Alpha-amylase</fullName>
        <ecNumber evidence="7">3.2.1.1</ecNumber>
    </submittedName>
</protein>
<dbReference type="InterPro" id="IPR013780">
    <property type="entry name" value="Glyco_hydro_b"/>
</dbReference>
<dbReference type="Gene3D" id="2.60.40.1180">
    <property type="entry name" value="Golgi alpha-mannosidase II"/>
    <property type="match status" value="1"/>
</dbReference>
<keyword evidence="6 7" id="KW-0326">Glycosidase</keyword>
<dbReference type="AlphaFoldDB" id="A0A2X4GY65"/>
<dbReference type="InterPro" id="IPR017853">
    <property type="entry name" value="GH"/>
</dbReference>
<comment type="similarity">
    <text evidence="2">Belongs to the glycosyl hydrolase 13 family.</text>
</comment>
<accession>A0A2X4GY65</accession>
<dbReference type="InterPro" id="IPR013776">
    <property type="entry name" value="A-amylase_thermo"/>
</dbReference>
<dbReference type="InterPro" id="IPR015237">
    <property type="entry name" value="Alpha-amylase_C_pro"/>
</dbReference>
<dbReference type="GO" id="GO:0005509">
    <property type="term" value="F:calcium ion binding"/>
    <property type="evidence" value="ECO:0007669"/>
    <property type="project" value="InterPro"/>
</dbReference>
<comment type="cofactor">
    <cofactor evidence="1">
        <name>Ca(2+)</name>
        <dbReference type="ChEBI" id="CHEBI:29108"/>
    </cofactor>
</comment>
<dbReference type="Proteomes" id="UP000483839">
    <property type="component" value="Unassembled WGS sequence"/>
</dbReference>
<comment type="caution">
    <text evidence="7">The sequence shown here is derived from an EMBL/GenBank/DDBJ whole genome shotgun (WGS) entry which is preliminary data.</text>
</comment>
<dbReference type="Gene3D" id="2.40.30.140">
    <property type="match status" value="1"/>
</dbReference>
<dbReference type="PANTHER" id="PTHR43447">
    <property type="entry name" value="ALPHA-AMYLASE"/>
    <property type="match status" value="1"/>
</dbReference>
<dbReference type="SUPFAM" id="SSF51445">
    <property type="entry name" value="(Trans)glycosidases"/>
    <property type="match status" value="1"/>
</dbReference>
<dbReference type="InterPro" id="IPR006047">
    <property type="entry name" value="GH13_cat_dom"/>
</dbReference>
<evidence type="ECO:0000313" key="8">
    <source>
        <dbReference type="Proteomes" id="UP000483839"/>
    </source>
</evidence>
<dbReference type="Pfam" id="PF00128">
    <property type="entry name" value="Alpha-amylase"/>
    <property type="match status" value="1"/>
</dbReference>
<evidence type="ECO:0000256" key="6">
    <source>
        <dbReference type="ARBA" id="ARBA00023295"/>
    </source>
</evidence>
<organism evidence="7 8">
    <name type="scientific">Streptococcus uberis</name>
    <dbReference type="NCBI Taxonomy" id="1349"/>
    <lineage>
        <taxon>Bacteria</taxon>
        <taxon>Bacillati</taxon>
        <taxon>Bacillota</taxon>
        <taxon>Bacilli</taxon>
        <taxon>Lactobacillales</taxon>
        <taxon>Streptococcaceae</taxon>
        <taxon>Streptococcus</taxon>
    </lineage>
</organism>
<keyword evidence="4 7" id="KW-0378">Hydrolase</keyword>
<evidence type="ECO:0000256" key="2">
    <source>
        <dbReference type="ARBA" id="ARBA00008061"/>
    </source>
</evidence>
<dbReference type="NCBIfam" id="NF006969">
    <property type="entry name" value="PRK09441.1-2"/>
    <property type="match status" value="1"/>
</dbReference>
<dbReference type="RefSeq" id="WP_037592363.1">
    <property type="nucleotide sequence ID" value="NZ_BAABQE010000001.1"/>
</dbReference>
<evidence type="ECO:0000256" key="4">
    <source>
        <dbReference type="ARBA" id="ARBA00022801"/>
    </source>
</evidence>
<dbReference type="SMART" id="SM00642">
    <property type="entry name" value="Aamy"/>
    <property type="match status" value="1"/>
</dbReference>
<dbReference type="GO" id="GO:0004556">
    <property type="term" value="F:alpha-amylase activity"/>
    <property type="evidence" value="ECO:0007669"/>
    <property type="project" value="UniProtKB-EC"/>
</dbReference>
<name>A0A2X4GY65_STRUB</name>
<dbReference type="EC" id="3.2.1.1" evidence="7"/>
<dbReference type="EMBL" id="WLXI01000040">
    <property type="protein sequence ID" value="MTD01756.1"/>
    <property type="molecule type" value="Genomic_DNA"/>
</dbReference>
<evidence type="ECO:0000256" key="1">
    <source>
        <dbReference type="ARBA" id="ARBA00001913"/>
    </source>
</evidence>
<dbReference type="CDD" id="cd11318">
    <property type="entry name" value="AmyAc_bac_fung_AmyA"/>
    <property type="match status" value="1"/>
</dbReference>
<keyword evidence="5" id="KW-0119">Carbohydrate metabolism</keyword>
<dbReference type="NCBIfam" id="NF006971">
    <property type="entry name" value="PRK09441.1-4"/>
    <property type="match status" value="1"/>
</dbReference>